<evidence type="ECO:0000313" key="3">
    <source>
        <dbReference type="Proteomes" id="UP000823775"/>
    </source>
</evidence>
<feature type="region of interest" description="Disordered" evidence="1">
    <location>
        <begin position="160"/>
        <end position="182"/>
    </location>
</feature>
<dbReference type="Proteomes" id="UP000823775">
    <property type="component" value="Unassembled WGS sequence"/>
</dbReference>
<organism evidence="2 3">
    <name type="scientific">Datura stramonium</name>
    <name type="common">Jimsonweed</name>
    <name type="synonym">Common thornapple</name>
    <dbReference type="NCBI Taxonomy" id="4076"/>
    <lineage>
        <taxon>Eukaryota</taxon>
        <taxon>Viridiplantae</taxon>
        <taxon>Streptophyta</taxon>
        <taxon>Embryophyta</taxon>
        <taxon>Tracheophyta</taxon>
        <taxon>Spermatophyta</taxon>
        <taxon>Magnoliopsida</taxon>
        <taxon>eudicotyledons</taxon>
        <taxon>Gunneridae</taxon>
        <taxon>Pentapetalae</taxon>
        <taxon>asterids</taxon>
        <taxon>lamiids</taxon>
        <taxon>Solanales</taxon>
        <taxon>Solanaceae</taxon>
        <taxon>Solanoideae</taxon>
        <taxon>Datureae</taxon>
        <taxon>Datura</taxon>
    </lineage>
</organism>
<feature type="compositionally biased region" description="Low complexity" evidence="1">
    <location>
        <begin position="56"/>
        <end position="66"/>
    </location>
</feature>
<feature type="compositionally biased region" description="Basic and acidic residues" evidence="1">
    <location>
        <begin position="36"/>
        <end position="51"/>
    </location>
</feature>
<comment type="caution">
    <text evidence="2">The sequence shown here is derived from an EMBL/GenBank/DDBJ whole genome shotgun (WGS) entry which is preliminary data.</text>
</comment>
<evidence type="ECO:0000256" key="1">
    <source>
        <dbReference type="SAM" id="MobiDB-lite"/>
    </source>
</evidence>
<gene>
    <name evidence="2" type="ORF">HAX54_040274</name>
</gene>
<keyword evidence="3" id="KW-1185">Reference proteome</keyword>
<proteinExistence type="predicted"/>
<accession>A0ABS8SKC4</accession>
<sequence length="182" mass="20240">MLFSSLNIMLYRWASVHREKRDCMLGFDAPFDPLRVKDAPGRDKKERKADSEDNSDGSGSDEVNSSRPTRPFQWMEANLAAMRELLGGLPRLSKGGASSNTVVVDPKAHVELREVLKKEKKKTISRLAFCSHVEGVKKIYRTLLLGCRVPPFSSRNVLEYSFSSGEDEETSGPGDDSNEASS</sequence>
<feature type="region of interest" description="Disordered" evidence="1">
    <location>
        <begin position="36"/>
        <end position="69"/>
    </location>
</feature>
<protein>
    <submittedName>
        <fullName evidence="2">Uncharacterized protein</fullName>
    </submittedName>
</protein>
<dbReference type="EMBL" id="JACEIK010000566">
    <property type="protein sequence ID" value="MCD7459197.1"/>
    <property type="molecule type" value="Genomic_DNA"/>
</dbReference>
<name>A0ABS8SKC4_DATST</name>
<evidence type="ECO:0000313" key="2">
    <source>
        <dbReference type="EMBL" id="MCD7459197.1"/>
    </source>
</evidence>
<reference evidence="2 3" key="1">
    <citation type="journal article" date="2021" name="BMC Genomics">
        <title>Datura genome reveals duplications of psychoactive alkaloid biosynthetic genes and high mutation rate following tissue culture.</title>
        <authorList>
            <person name="Rajewski A."/>
            <person name="Carter-House D."/>
            <person name="Stajich J."/>
            <person name="Litt A."/>
        </authorList>
    </citation>
    <scope>NUCLEOTIDE SEQUENCE [LARGE SCALE GENOMIC DNA]</scope>
    <source>
        <strain evidence="2">AR-01</strain>
    </source>
</reference>